<dbReference type="KEGG" id="acan:ACA1_022670"/>
<dbReference type="AlphaFoldDB" id="L8H9N7"/>
<accession>L8H9N7</accession>
<gene>
    <name evidence="2" type="ORF">ACA1_022670</name>
</gene>
<evidence type="ECO:0000313" key="3">
    <source>
        <dbReference type="Proteomes" id="UP000011083"/>
    </source>
</evidence>
<protein>
    <submittedName>
        <fullName evidence="2">Uncharacterized protein</fullName>
    </submittedName>
</protein>
<dbReference type="VEuPathDB" id="AmoebaDB:ACA1_022670"/>
<keyword evidence="3" id="KW-1185">Reference proteome</keyword>
<evidence type="ECO:0000256" key="1">
    <source>
        <dbReference type="SAM" id="SignalP"/>
    </source>
</evidence>
<dbReference type="GeneID" id="14922882"/>
<proteinExistence type="predicted"/>
<keyword evidence="1" id="KW-0732">Signal</keyword>
<name>L8H9N7_ACACF</name>
<evidence type="ECO:0000313" key="2">
    <source>
        <dbReference type="EMBL" id="ELR21962.1"/>
    </source>
</evidence>
<feature type="signal peptide" evidence="1">
    <location>
        <begin position="1"/>
        <end position="22"/>
    </location>
</feature>
<sequence>MLRTVFAVTLCILALQCYSAAALAPHLECEPFWDAITYCSGDSAVGLWERRCDLQPLNRAHYIASGRSGASYEPTSDGQTFGPSTCRTSGATATSTQTCCSGLAKVAGFCQPVKRSSDSEVEVKRQTSSLVTGYERCHHHWSLTGPASYEGNCFIRRLSTHLPANYIIWNDKNLANCSGEPVAVADSLTFGSAVPSRVDANGFVNIDKCQSNMNWCHCCSKKKLSPLFGSFEYAAGPGLDMDAFDGLDSGTTFLDDYIVSKQKVDLDGGCSSVVPSFSKYFREKMGFWTECETLTFGPLLGGVSSGPTPLVATPKIKRKEGLFSAFWIG</sequence>
<reference evidence="2 3" key="1">
    <citation type="journal article" date="2013" name="Genome Biol.">
        <title>Genome of Acanthamoeba castellanii highlights extensive lateral gene transfer and early evolution of tyrosine kinase signaling.</title>
        <authorList>
            <person name="Clarke M."/>
            <person name="Lohan A.J."/>
            <person name="Liu B."/>
            <person name="Lagkouvardos I."/>
            <person name="Roy S."/>
            <person name="Zafar N."/>
            <person name="Bertelli C."/>
            <person name="Schilde C."/>
            <person name="Kianianmomeni A."/>
            <person name="Burglin T.R."/>
            <person name="Frech C."/>
            <person name="Turcotte B."/>
            <person name="Kopec K.O."/>
            <person name="Synnott J.M."/>
            <person name="Choo C."/>
            <person name="Paponov I."/>
            <person name="Finkler A."/>
            <person name="Soon Heng Tan C."/>
            <person name="Hutchins A.P."/>
            <person name="Weinmeier T."/>
            <person name="Rattei T."/>
            <person name="Chu J.S."/>
            <person name="Gimenez G."/>
            <person name="Irimia M."/>
            <person name="Rigden D.J."/>
            <person name="Fitzpatrick D.A."/>
            <person name="Lorenzo-Morales J."/>
            <person name="Bateman A."/>
            <person name="Chiu C.H."/>
            <person name="Tang P."/>
            <person name="Hegemann P."/>
            <person name="Fromm H."/>
            <person name="Raoult D."/>
            <person name="Greub G."/>
            <person name="Miranda-Saavedra D."/>
            <person name="Chen N."/>
            <person name="Nash P."/>
            <person name="Ginger M.L."/>
            <person name="Horn M."/>
            <person name="Schaap P."/>
            <person name="Caler L."/>
            <person name="Loftus B."/>
        </authorList>
    </citation>
    <scope>NUCLEOTIDE SEQUENCE [LARGE SCALE GENOMIC DNA]</scope>
    <source>
        <strain evidence="2 3">Neff</strain>
    </source>
</reference>
<dbReference type="Proteomes" id="UP000011083">
    <property type="component" value="Unassembled WGS sequence"/>
</dbReference>
<feature type="chain" id="PRO_5003990539" evidence="1">
    <location>
        <begin position="23"/>
        <end position="329"/>
    </location>
</feature>
<dbReference type="EMBL" id="KB007892">
    <property type="protein sequence ID" value="ELR21962.1"/>
    <property type="molecule type" value="Genomic_DNA"/>
</dbReference>
<organism evidence="2 3">
    <name type="scientific">Acanthamoeba castellanii (strain ATCC 30010 / Neff)</name>
    <dbReference type="NCBI Taxonomy" id="1257118"/>
    <lineage>
        <taxon>Eukaryota</taxon>
        <taxon>Amoebozoa</taxon>
        <taxon>Discosea</taxon>
        <taxon>Longamoebia</taxon>
        <taxon>Centramoebida</taxon>
        <taxon>Acanthamoebidae</taxon>
        <taxon>Acanthamoeba</taxon>
    </lineage>
</organism>
<dbReference type="RefSeq" id="XP_004348336.1">
    <property type="nucleotide sequence ID" value="XM_004348286.1"/>
</dbReference>